<evidence type="ECO:0000256" key="3">
    <source>
        <dbReference type="ARBA" id="ARBA00022701"/>
    </source>
</evidence>
<dbReference type="SMART" id="SM00129">
    <property type="entry name" value="KISc"/>
    <property type="match status" value="1"/>
</dbReference>
<dbReference type="PRINTS" id="PR00380">
    <property type="entry name" value="KINESINHEAVY"/>
</dbReference>
<dbReference type="Pfam" id="PF23735">
    <property type="entry name" value="KIF9"/>
    <property type="match status" value="1"/>
</dbReference>
<comment type="subcellular location">
    <subcellularLocation>
        <location evidence="1">Cytoplasm</location>
        <location evidence="1">Cytoskeleton</location>
    </subcellularLocation>
</comment>
<evidence type="ECO:0000313" key="14">
    <source>
        <dbReference type="Proteomes" id="UP000288216"/>
    </source>
</evidence>
<dbReference type="Proteomes" id="UP000288216">
    <property type="component" value="Unassembled WGS sequence"/>
</dbReference>
<dbReference type="InterPro" id="IPR036961">
    <property type="entry name" value="Kinesin_motor_dom_sf"/>
</dbReference>
<dbReference type="GO" id="GO:0003777">
    <property type="term" value="F:microtubule motor activity"/>
    <property type="evidence" value="ECO:0007669"/>
    <property type="project" value="InterPro"/>
</dbReference>
<dbReference type="InterPro" id="IPR001752">
    <property type="entry name" value="Kinesin_motor_dom"/>
</dbReference>
<dbReference type="InterPro" id="IPR056524">
    <property type="entry name" value="KIF6/9_C"/>
</dbReference>
<dbReference type="Gene3D" id="3.40.850.10">
    <property type="entry name" value="Kinesin motor domain"/>
    <property type="match status" value="1"/>
</dbReference>
<dbReference type="OMA" id="DMEPICE"/>
<organism evidence="13 14">
    <name type="scientific">Scyliorhinus torazame</name>
    <name type="common">Cloudy catshark</name>
    <name type="synonym">Catulus torazame</name>
    <dbReference type="NCBI Taxonomy" id="75743"/>
    <lineage>
        <taxon>Eukaryota</taxon>
        <taxon>Metazoa</taxon>
        <taxon>Chordata</taxon>
        <taxon>Craniata</taxon>
        <taxon>Vertebrata</taxon>
        <taxon>Chondrichthyes</taxon>
        <taxon>Elasmobranchii</taxon>
        <taxon>Galeomorphii</taxon>
        <taxon>Galeoidea</taxon>
        <taxon>Carcharhiniformes</taxon>
        <taxon>Scyliorhinidae</taxon>
        <taxon>Scyliorhinus</taxon>
    </lineage>
</organism>
<evidence type="ECO:0000256" key="10">
    <source>
        <dbReference type="SAM" id="Coils"/>
    </source>
</evidence>
<feature type="region of interest" description="Disordered" evidence="11">
    <location>
        <begin position="250"/>
        <end position="344"/>
    </location>
</feature>
<dbReference type="PANTHER" id="PTHR47968:SF62">
    <property type="entry name" value="KINESIN FAMILY MEMBER 5A"/>
    <property type="match status" value="1"/>
</dbReference>
<evidence type="ECO:0000259" key="12">
    <source>
        <dbReference type="PROSITE" id="PS50067"/>
    </source>
</evidence>
<evidence type="ECO:0000313" key="13">
    <source>
        <dbReference type="EMBL" id="GCB66583.1"/>
    </source>
</evidence>
<dbReference type="OrthoDB" id="3176171at2759"/>
<sequence>TRWKEASKVQYLASKLNMVDLAGSERLGKTGSEGQVKREAMYINKSLSFLEQTIIALAEPKRGHIPFRQSKLTHALKDSIGGTCNTILVANIYGEAGQIDETLSTLRFASRMMCIPAQPAPNVYSDPKKLVQNLRKEIQLLQDELAMHNILTNRRHGNYEVLTENQVQEIKAQVCRYLDGTLEEINITNLRQLRESFAQFKIILQEQGQEIETALRKKYFLIDKTNKATSYTPEPVVTETTEETQVGEVSGEGFGIGQAPASAKAKKLKTKKGKDITGNTKKERTSISGKDVELFSLTKDHPTRPPAAEKDTAPREHDVQSADSAQSESIVKLEEVKPSTPPPKALMFDMFKNEKGQEINRILIENKCILSEKRNSQKELTERINNIKEEIDITNRALNLKKRDHQDQGEYVNEQGDPVIDEDEFNLIMQLKDLKHHYRQVFDTLRDLRVEVQYCQKLVDQCRLRLLTEFNIWYNESFLISNDVRHTPQKDSIRPGLIPNSRILSLEEDDKEKFQRIQDEILMEHPSSMAFYKARMKLEQRQNYVKAMAQSQSVSVPIRKKPGMVTHTIKNKPPSIFSVN</sequence>
<evidence type="ECO:0000256" key="11">
    <source>
        <dbReference type="SAM" id="MobiDB-lite"/>
    </source>
</evidence>
<dbReference type="GO" id="GO:0005874">
    <property type="term" value="C:microtubule"/>
    <property type="evidence" value="ECO:0007669"/>
    <property type="project" value="UniProtKB-KW"/>
</dbReference>
<keyword evidence="4 9" id="KW-0547">Nucleotide-binding</keyword>
<evidence type="ECO:0000256" key="8">
    <source>
        <dbReference type="PROSITE-ProRule" id="PRU00283"/>
    </source>
</evidence>
<dbReference type="PANTHER" id="PTHR47968">
    <property type="entry name" value="CENTROMERE PROTEIN E"/>
    <property type="match status" value="1"/>
</dbReference>
<evidence type="ECO:0000256" key="4">
    <source>
        <dbReference type="ARBA" id="ARBA00022741"/>
    </source>
</evidence>
<evidence type="ECO:0000256" key="6">
    <source>
        <dbReference type="ARBA" id="ARBA00023054"/>
    </source>
</evidence>
<dbReference type="STRING" id="75743.A0A401P0F3"/>
<keyword evidence="2" id="KW-0597">Phosphoprotein</keyword>
<dbReference type="GO" id="GO:0005524">
    <property type="term" value="F:ATP binding"/>
    <property type="evidence" value="ECO:0007669"/>
    <property type="project" value="UniProtKB-KW"/>
</dbReference>
<name>A0A401P0F3_SCYTO</name>
<keyword evidence="6 10" id="KW-0175">Coiled coil</keyword>
<dbReference type="AlphaFoldDB" id="A0A401P0F3"/>
<dbReference type="GO" id="GO:0008017">
    <property type="term" value="F:microtubule binding"/>
    <property type="evidence" value="ECO:0007669"/>
    <property type="project" value="InterPro"/>
</dbReference>
<reference evidence="13 14" key="1">
    <citation type="journal article" date="2018" name="Nat. Ecol. Evol.">
        <title>Shark genomes provide insights into elasmobranch evolution and the origin of vertebrates.</title>
        <authorList>
            <person name="Hara Y"/>
            <person name="Yamaguchi K"/>
            <person name="Onimaru K"/>
            <person name="Kadota M"/>
            <person name="Koyanagi M"/>
            <person name="Keeley SD"/>
            <person name="Tatsumi K"/>
            <person name="Tanaka K"/>
            <person name="Motone F"/>
            <person name="Kageyama Y"/>
            <person name="Nozu R"/>
            <person name="Adachi N"/>
            <person name="Nishimura O"/>
            <person name="Nakagawa R"/>
            <person name="Tanegashima C"/>
            <person name="Kiyatake I"/>
            <person name="Matsumoto R"/>
            <person name="Murakumo K"/>
            <person name="Nishida K"/>
            <person name="Terakita A"/>
            <person name="Kuratani S"/>
            <person name="Sato K"/>
            <person name="Hyodo S Kuraku.S."/>
        </authorList>
    </citation>
    <scope>NUCLEOTIDE SEQUENCE [LARGE SCALE GENOMIC DNA]</scope>
</reference>
<dbReference type="Pfam" id="PF00225">
    <property type="entry name" value="Kinesin"/>
    <property type="match status" value="1"/>
</dbReference>
<keyword evidence="7" id="KW-0963">Cytoplasm</keyword>
<keyword evidence="5 9" id="KW-0067">ATP-binding</keyword>
<dbReference type="InterPro" id="IPR027417">
    <property type="entry name" value="P-loop_NTPase"/>
</dbReference>
<evidence type="ECO:0000256" key="9">
    <source>
        <dbReference type="RuleBase" id="RU000394"/>
    </source>
</evidence>
<evidence type="ECO:0000256" key="5">
    <source>
        <dbReference type="ARBA" id="ARBA00022840"/>
    </source>
</evidence>
<keyword evidence="14" id="KW-1185">Reference proteome</keyword>
<dbReference type="PROSITE" id="PS00411">
    <property type="entry name" value="KINESIN_MOTOR_1"/>
    <property type="match status" value="1"/>
</dbReference>
<comment type="similarity">
    <text evidence="8 9">Belongs to the TRAFAC class myosin-kinesin ATPase superfamily. Kinesin family.</text>
</comment>
<dbReference type="GO" id="GO:0007018">
    <property type="term" value="P:microtubule-based movement"/>
    <property type="evidence" value="ECO:0007669"/>
    <property type="project" value="InterPro"/>
</dbReference>
<comment type="caution">
    <text evidence="8">Lacks conserved residue(s) required for the propagation of feature annotation.</text>
</comment>
<protein>
    <recommendedName>
        <fullName evidence="9">Kinesin-like protein</fullName>
    </recommendedName>
</protein>
<feature type="coiled-coil region" evidence="10">
    <location>
        <begin position="370"/>
        <end position="404"/>
    </location>
</feature>
<comment type="caution">
    <text evidence="13">The sequence shown here is derived from an EMBL/GenBank/DDBJ whole genome shotgun (WGS) entry which is preliminary data.</text>
</comment>
<dbReference type="PROSITE" id="PS50067">
    <property type="entry name" value="KINESIN_MOTOR_2"/>
    <property type="match status" value="1"/>
</dbReference>
<gene>
    <name evidence="13" type="ORF">scyTo_0013591</name>
</gene>
<dbReference type="EMBL" id="BFAA01007013">
    <property type="protein sequence ID" value="GCB66583.1"/>
    <property type="molecule type" value="Genomic_DNA"/>
</dbReference>
<feature type="non-terminal residue" evidence="13">
    <location>
        <position position="1"/>
    </location>
</feature>
<keyword evidence="3 9" id="KW-0493">Microtubule</keyword>
<evidence type="ECO:0000256" key="2">
    <source>
        <dbReference type="ARBA" id="ARBA00022553"/>
    </source>
</evidence>
<dbReference type="InterPro" id="IPR027640">
    <property type="entry name" value="Kinesin-like_fam"/>
</dbReference>
<accession>A0A401P0F3</accession>
<evidence type="ECO:0000256" key="1">
    <source>
        <dbReference type="ARBA" id="ARBA00004245"/>
    </source>
</evidence>
<evidence type="ECO:0000256" key="7">
    <source>
        <dbReference type="ARBA" id="ARBA00023212"/>
    </source>
</evidence>
<keyword evidence="7" id="KW-0206">Cytoskeleton</keyword>
<feature type="domain" description="Kinesin motor" evidence="12">
    <location>
        <begin position="1"/>
        <end position="115"/>
    </location>
</feature>
<proteinExistence type="inferred from homology"/>
<dbReference type="SUPFAM" id="SSF52540">
    <property type="entry name" value="P-loop containing nucleoside triphosphate hydrolases"/>
    <property type="match status" value="1"/>
</dbReference>
<keyword evidence="9" id="KW-0505">Motor protein</keyword>
<feature type="compositionally biased region" description="Basic and acidic residues" evidence="11">
    <location>
        <begin position="280"/>
        <end position="320"/>
    </location>
</feature>
<dbReference type="InterPro" id="IPR019821">
    <property type="entry name" value="Kinesin_motor_CS"/>
</dbReference>